<comment type="similarity">
    <text evidence="2 13">Belongs to the ANKZF1/VMS1 family.</text>
</comment>
<dbReference type="PANTHER" id="PTHR16036">
    <property type="entry name" value="ANKYRIN REPEAT AND ZINC FINGER DOMAIN-CONTAINING PROTEIN 1"/>
    <property type="match status" value="1"/>
</dbReference>
<feature type="region of interest" description="Disordered" evidence="14">
    <location>
        <begin position="517"/>
        <end position="537"/>
    </location>
</feature>
<feature type="region of interest" description="Disordered" evidence="14">
    <location>
        <begin position="288"/>
        <end position="315"/>
    </location>
</feature>
<feature type="compositionally biased region" description="Basic residues" evidence="14">
    <location>
        <begin position="619"/>
        <end position="628"/>
    </location>
</feature>
<evidence type="ECO:0000313" key="16">
    <source>
        <dbReference type="EMBL" id="CAJ1935216.1"/>
    </source>
</evidence>
<keyword evidence="10" id="KW-0862">Zinc</keyword>
<dbReference type="GO" id="GO:0016787">
    <property type="term" value="F:hydrolase activity"/>
    <property type="evidence" value="ECO:0007669"/>
    <property type="project" value="UniProtKB-KW"/>
</dbReference>
<feature type="compositionally biased region" description="Basic and acidic residues" evidence="14">
    <location>
        <begin position="629"/>
        <end position="654"/>
    </location>
</feature>
<evidence type="ECO:0000256" key="1">
    <source>
        <dbReference type="ARBA" id="ARBA00004496"/>
    </source>
</evidence>
<feature type="compositionally biased region" description="Low complexity" evidence="14">
    <location>
        <begin position="116"/>
        <end position="125"/>
    </location>
</feature>
<evidence type="ECO:0000256" key="14">
    <source>
        <dbReference type="SAM" id="MobiDB-lite"/>
    </source>
</evidence>
<feature type="region of interest" description="Disordered" evidence="14">
    <location>
        <begin position="431"/>
        <end position="455"/>
    </location>
</feature>
<feature type="compositionally biased region" description="Acidic residues" evidence="14">
    <location>
        <begin position="102"/>
        <end position="112"/>
    </location>
</feature>
<feature type="active site" evidence="13">
    <location>
        <position position="296"/>
    </location>
</feature>
<reference evidence="16" key="1">
    <citation type="submission" date="2023-08" db="EMBL/GenBank/DDBJ databases">
        <authorList>
            <person name="Audoor S."/>
            <person name="Bilcke G."/>
        </authorList>
    </citation>
    <scope>NUCLEOTIDE SEQUENCE</scope>
</reference>
<protein>
    <recommendedName>
        <fullName evidence="15">VLRF1 domain-containing protein</fullName>
    </recommendedName>
</protein>
<feature type="region of interest" description="Disordered" evidence="14">
    <location>
        <begin position="64"/>
        <end position="85"/>
    </location>
</feature>
<organism evidence="16 17">
    <name type="scientific">Cylindrotheca closterium</name>
    <dbReference type="NCBI Taxonomy" id="2856"/>
    <lineage>
        <taxon>Eukaryota</taxon>
        <taxon>Sar</taxon>
        <taxon>Stramenopiles</taxon>
        <taxon>Ochrophyta</taxon>
        <taxon>Bacillariophyta</taxon>
        <taxon>Bacillariophyceae</taxon>
        <taxon>Bacillariophycidae</taxon>
        <taxon>Bacillariales</taxon>
        <taxon>Bacillariaceae</taxon>
        <taxon>Cylindrotheca</taxon>
    </lineage>
</organism>
<dbReference type="GO" id="GO:0008270">
    <property type="term" value="F:zinc ion binding"/>
    <property type="evidence" value="ECO:0007669"/>
    <property type="project" value="UniProtKB-KW"/>
</dbReference>
<comment type="subcellular location">
    <subcellularLocation>
        <location evidence="1">Cytoplasm</location>
    </subcellularLocation>
</comment>
<keyword evidence="8" id="KW-0863">Zinc-finger</keyword>
<evidence type="ECO:0000256" key="5">
    <source>
        <dbReference type="ARBA" id="ARBA00022723"/>
    </source>
</evidence>
<dbReference type="Pfam" id="PF18826">
    <property type="entry name" value="bVLRF1"/>
    <property type="match status" value="1"/>
</dbReference>
<dbReference type="GO" id="GO:0005737">
    <property type="term" value="C:cytoplasm"/>
    <property type="evidence" value="ECO:0007669"/>
    <property type="project" value="UniProtKB-SubCell"/>
</dbReference>
<keyword evidence="7 13" id="KW-0255">Endonuclease</keyword>
<evidence type="ECO:0000256" key="11">
    <source>
        <dbReference type="ARBA" id="ARBA00023043"/>
    </source>
</evidence>
<dbReference type="Pfam" id="PF18716">
    <property type="entry name" value="VATC"/>
    <property type="match status" value="1"/>
</dbReference>
<evidence type="ECO:0000256" key="9">
    <source>
        <dbReference type="ARBA" id="ARBA00022801"/>
    </source>
</evidence>
<dbReference type="GO" id="GO:0004519">
    <property type="term" value="F:endonuclease activity"/>
    <property type="evidence" value="ECO:0007669"/>
    <property type="project" value="UniProtKB-KW"/>
</dbReference>
<evidence type="ECO:0000256" key="3">
    <source>
        <dbReference type="ARBA" id="ARBA00022490"/>
    </source>
</evidence>
<evidence type="ECO:0000256" key="4">
    <source>
        <dbReference type="ARBA" id="ARBA00022722"/>
    </source>
</evidence>
<dbReference type="AlphaFoldDB" id="A0AAD2CIL4"/>
<keyword evidence="6" id="KW-0677">Repeat</keyword>
<evidence type="ECO:0000256" key="2">
    <source>
        <dbReference type="ARBA" id="ARBA00009262"/>
    </source>
</evidence>
<evidence type="ECO:0000256" key="7">
    <source>
        <dbReference type="ARBA" id="ARBA00022759"/>
    </source>
</evidence>
<keyword evidence="11" id="KW-0040">ANK repeat</keyword>
<keyword evidence="9 13" id="KW-0378">Hydrolase</keyword>
<feature type="compositionally biased region" description="Low complexity" evidence="14">
    <location>
        <begin position="22"/>
        <end position="38"/>
    </location>
</feature>
<keyword evidence="3 13" id="KW-0963">Cytoplasm</keyword>
<keyword evidence="4 13" id="KW-0540">Nuclease</keyword>
<comment type="caution">
    <text evidence="16">The sequence shown here is derived from an EMBL/GenBank/DDBJ whole genome shotgun (WGS) entry which is preliminary data.</text>
</comment>
<dbReference type="PROSITE" id="PS52044">
    <property type="entry name" value="VLRF1"/>
    <property type="match status" value="1"/>
</dbReference>
<dbReference type="InterPro" id="IPR047139">
    <property type="entry name" value="ANKZ1/VMS1"/>
</dbReference>
<comment type="domain">
    <text evidence="13">The VLRF1 domain mediates binding to the 60S ribosomal subunit.</text>
</comment>
<keyword evidence="17" id="KW-1185">Reference proteome</keyword>
<gene>
    <name evidence="16" type="ORF">CYCCA115_LOCUS4552</name>
</gene>
<evidence type="ECO:0000256" key="10">
    <source>
        <dbReference type="ARBA" id="ARBA00022833"/>
    </source>
</evidence>
<feature type="region of interest" description="Disordered" evidence="14">
    <location>
        <begin position="610"/>
        <end position="658"/>
    </location>
</feature>
<evidence type="ECO:0000313" key="17">
    <source>
        <dbReference type="Proteomes" id="UP001295423"/>
    </source>
</evidence>
<dbReference type="InterPro" id="IPR041540">
    <property type="entry name" value="VATC"/>
</dbReference>
<evidence type="ECO:0000256" key="6">
    <source>
        <dbReference type="ARBA" id="ARBA00022737"/>
    </source>
</evidence>
<dbReference type="Proteomes" id="UP001295423">
    <property type="component" value="Unassembled WGS sequence"/>
</dbReference>
<dbReference type="EMBL" id="CAKOGP040000446">
    <property type="protein sequence ID" value="CAJ1935216.1"/>
    <property type="molecule type" value="Genomic_DNA"/>
</dbReference>
<accession>A0AAD2CIL4</accession>
<name>A0AAD2CIL4_9STRA</name>
<feature type="compositionally biased region" description="Basic and acidic residues" evidence="14">
    <location>
        <begin position="435"/>
        <end position="453"/>
    </location>
</feature>
<keyword evidence="12" id="KW-0175">Coiled coil</keyword>
<sequence>MTIHSTSTDNTDIPIPIPIPIPTSSSTSTSNNGNGNNNKQLQNKKSNKAETLWLYDSKTQALLKQAHEQAVQKQQQEDASANRLYPVVRTYDEDYDQLSLPSEDEDENENEEGDHSSSSSNQSSSSEEEEKEETQDKESTATKGKQTKPQKLPKATKKKEMTPKQTIRLQQEIRQHYSNLIKTAVPIAIQQDDNAAESSPPLANNTDSPSNAFTHNLQLSSALLTKSEQQYGTPVSKAKAFCDLSTQLSSNSDTGYVVVLLLQSGKFAGGVFLNGRCIEHKTMQKYTVRKGQGKAQSAQDGKRKPKSMGSQLRRQGELQLKEDIQTLLWKDWKTFLQKASLLLISCPKTMVSTLLDTPTGPQWSSLHNHKQQPILSRKDGRIRKIPINVGRPTYETVYMVHQVLLQVSLEPITIMDGGGDNGRETAAVVETDTTTADHQKNKDDSSKEPKPNEEEIDETIPLLHLHHLCKAGNHGELADWLQTTNGNDDDSRAARKSINQQAGVDFMTPLHYAAASCVPPPSASPSEKNNDSVDTPSSPEQAALCVYDLLVQGKAVPTILDTRLRPAYFLAGHDKVREAFRKARAALGEDYCDWKAAQVGPPLSEEVVEQKKAKEAEKRRRKKAKAKEKKAMERQAQEEAAKEKAKQEEEERVTGDASGGRACDCCRKAIRGRKNVFKRLEYEYCSTKCVNDHKRELMASAALARFGG</sequence>
<dbReference type="PANTHER" id="PTHR16036:SF2">
    <property type="entry name" value="TRNA ENDONUCLEASE ANKZF1"/>
    <property type="match status" value="1"/>
</dbReference>
<feature type="region of interest" description="Disordered" evidence="14">
    <location>
        <begin position="1"/>
        <end position="52"/>
    </location>
</feature>
<keyword evidence="5" id="KW-0479">Metal-binding</keyword>
<dbReference type="GO" id="GO:0036503">
    <property type="term" value="P:ERAD pathway"/>
    <property type="evidence" value="ECO:0007669"/>
    <property type="project" value="TreeGrafter"/>
</dbReference>
<feature type="region of interest" description="Disordered" evidence="14">
    <location>
        <begin position="99"/>
        <end position="164"/>
    </location>
</feature>
<feature type="domain" description="VLRF1" evidence="15">
    <location>
        <begin position="253"/>
        <end position="407"/>
    </location>
</feature>
<dbReference type="InterPro" id="IPR041175">
    <property type="entry name" value="VLRF1/Vms1"/>
</dbReference>
<evidence type="ECO:0000256" key="8">
    <source>
        <dbReference type="ARBA" id="ARBA00022771"/>
    </source>
</evidence>
<evidence type="ECO:0000256" key="12">
    <source>
        <dbReference type="ARBA" id="ARBA00023054"/>
    </source>
</evidence>
<evidence type="ECO:0000256" key="13">
    <source>
        <dbReference type="PROSITE-ProRule" id="PRU01389"/>
    </source>
</evidence>
<feature type="compositionally biased region" description="Low complexity" evidence="14">
    <location>
        <begin position="1"/>
        <end position="14"/>
    </location>
</feature>
<proteinExistence type="inferred from homology"/>
<evidence type="ECO:0000259" key="15">
    <source>
        <dbReference type="PROSITE" id="PS52044"/>
    </source>
</evidence>